<feature type="signal peptide" evidence="2">
    <location>
        <begin position="1"/>
        <end position="38"/>
    </location>
</feature>
<dbReference type="Pfam" id="PF00248">
    <property type="entry name" value="Aldo_ket_red"/>
    <property type="match status" value="1"/>
</dbReference>
<dbReference type="InterPro" id="IPR023210">
    <property type="entry name" value="NADP_OxRdtase_dom"/>
</dbReference>
<dbReference type="InterPro" id="IPR050791">
    <property type="entry name" value="Aldo-Keto_reductase"/>
</dbReference>
<dbReference type="AlphaFoldDB" id="A0A377R2I3"/>
<dbReference type="PANTHER" id="PTHR43625">
    <property type="entry name" value="AFLATOXIN B1 ALDEHYDE REDUCTASE"/>
    <property type="match status" value="1"/>
</dbReference>
<dbReference type="PANTHER" id="PTHR43625:SF27">
    <property type="entry name" value="ALDO-KETO REDUCTASE"/>
    <property type="match status" value="1"/>
</dbReference>
<protein>
    <submittedName>
        <fullName evidence="4">Putative oxidoreductase</fullName>
        <ecNumber evidence="4">1.1.1.-</ecNumber>
    </submittedName>
</protein>
<dbReference type="GO" id="GO:0016491">
    <property type="term" value="F:oxidoreductase activity"/>
    <property type="evidence" value="ECO:0007669"/>
    <property type="project" value="UniProtKB-KW"/>
</dbReference>
<keyword evidence="1 4" id="KW-0560">Oxidoreductase</keyword>
<name>A0A377R2I3_9NEIS</name>
<accession>A0A377R2I3</accession>
<dbReference type="Proteomes" id="UP000254293">
    <property type="component" value="Unassembled WGS sequence"/>
</dbReference>
<dbReference type="GO" id="GO:0005737">
    <property type="term" value="C:cytoplasm"/>
    <property type="evidence" value="ECO:0007669"/>
    <property type="project" value="TreeGrafter"/>
</dbReference>
<sequence length="357" mass="38827">MSQKNTVNKIRRSLLAGAGMMAGAAAVAAAGLVPNAQAATQRGRFSPAQPAANGTQRRIGQFVVNPIAMGAMNTAWGYGDAMSVKDAARLFRQAHDDGQTFFDTAEAYGAWLSEEMLGEAFATMRDKVIIASKFGFKINEKGDIAGLDSRPENIRRALEGSLKRLKTDYVDILYQHRVDPTVPIEDAAGTVQDLIREGKVRSFGLSEAGDATIRRAHAVQPVVALQNEYSFWTRDPEQEVLQTCAELGIALIPWAPLGKGFLTGTVTKDTRFTALPKARLTAGRACRVSRPKPSPPTGAWWKSCKTLPAATTPASPKPPWHGCLPERRLSCRFPEHATPPANAKIWRRRKYSSAAKT</sequence>
<keyword evidence="5" id="KW-1185">Reference proteome</keyword>
<dbReference type="InterPro" id="IPR036812">
    <property type="entry name" value="NAD(P)_OxRdtase_dom_sf"/>
</dbReference>
<evidence type="ECO:0000313" key="4">
    <source>
        <dbReference type="EMBL" id="STR02469.1"/>
    </source>
</evidence>
<feature type="chain" id="PRO_5016789200" evidence="2">
    <location>
        <begin position="39"/>
        <end position="357"/>
    </location>
</feature>
<feature type="domain" description="NADP-dependent oxidoreductase" evidence="3">
    <location>
        <begin position="66"/>
        <end position="273"/>
    </location>
</feature>
<organism evidence="4 5">
    <name type="scientific">Kingella potus</name>
    <dbReference type="NCBI Taxonomy" id="265175"/>
    <lineage>
        <taxon>Bacteria</taxon>
        <taxon>Pseudomonadati</taxon>
        <taxon>Pseudomonadota</taxon>
        <taxon>Betaproteobacteria</taxon>
        <taxon>Neisseriales</taxon>
        <taxon>Neisseriaceae</taxon>
        <taxon>Kingella</taxon>
    </lineage>
</organism>
<dbReference type="PROSITE" id="PS51318">
    <property type="entry name" value="TAT"/>
    <property type="match status" value="1"/>
</dbReference>
<dbReference type="Gene3D" id="3.20.20.100">
    <property type="entry name" value="NADP-dependent oxidoreductase domain"/>
    <property type="match status" value="1"/>
</dbReference>
<gene>
    <name evidence="4" type="primary">iolS</name>
    <name evidence="4" type="ORF">NCTC13336_01345</name>
</gene>
<proteinExistence type="predicted"/>
<dbReference type="SUPFAM" id="SSF51430">
    <property type="entry name" value="NAD(P)-linked oxidoreductase"/>
    <property type="match status" value="1"/>
</dbReference>
<evidence type="ECO:0000313" key="5">
    <source>
        <dbReference type="Proteomes" id="UP000254293"/>
    </source>
</evidence>
<dbReference type="EMBL" id="UGJJ01000002">
    <property type="protein sequence ID" value="STR02469.1"/>
    <property type="molecule type" value="Genomic_DNA"/>
</dbReference>
<keyword evidence="2" id="KW-0732">Signal</keyword>
<reference evidence="4 5" key="1">
    <citation type="submission" date="2018-06" db="EMBL/GenBank/DDBJ databases">
        <authorList>
            <consortium name="Pathogen Informatics"/>
            <person name="Doyle S."/>
        </authorList>
    </citation>
    <scope>NUCLEOTIDE SEQUENCE [LARGE SCALE GENOMIC DNA]</scope>
    <source>
        <strain evidence="4 5">NCTC13336</strain>
    </source>
</reference>
<dbReference type="InterPro" id="IPR006311">
    <property type="entry name" value="TAT_signal"/>
</dbReference>
<evidence type="ECO:0000256" key="2">
    <source>
        <dbReference type="SAM" id="SignalP"/>
    </source>
</evidence>
<dbReference type="EC" id="1.1.1.-" evidence="4"/>
<evidence type="ECO:0000256" key="1">
    <source>
        <dbReference type="ARBA" id="ARBA00023002"/>
    </source>
</evidence>
<evidence type="ECO:0000259" key="3">
    <source>
        <dbReference type="Pfam" id="PF00248"/>
    </source>
</evidence>